<keyword evidence="1" id="KW-0472">Membrane</keyword>
<feature type="non-terminal residue" evidence="2">
    <location>
        <position position="51"/>
    </location>
</feature>
<evidence type="ECO:0000256" key="1">
    <source>
        <dbReference type="SAM" id="Phobius"/>
    </source>
</evidence>
<feature type="transmembrane region" description="Helical" evidence="1">
    <location>
        <begin position="12"/>
        <end position="29"/>
    </location>
</feature>
<evidence type="ECO:0000313" key="2">
    <source>
        <dbReference type="EMBL" id="SVC72288.1"/>
    </source>
</evidence>
<accession>A0A382PHW1</accession>
<sequence length="51" mass="5911">MSQTQSRMLNTIHRLVPFVLGVNMILYIVELQFTQTQSSLDEGAWPGFIWI</sequence>
<proteinExistence type="predicted"/>
<keyword evidence="1" id="KW-0812">Transmembrane</keyword>
<reference evidence="2" key="1">
    <citation type="submission" date="2018-05" db="EMBL/GenBank/DDBJ databases">
        <authorList>
            <person name="Lanie J.A."/>
            <person name="Ng W.-L."/>
            <person name="Kazmierczak K.M."/>
            <person name="Andrzejewski T.M."/>
            <person name="Davidsen T.M."/>
            <person name="Wayne K.J."/>
            <person name="Tettelin H."/>
            <person name="Glass J.I."/>
            <person name="Rusch D."/>
            <person name="Podicherti R."/>
            <person name="Tsui H.-C.T."/>
            <person name="Winkler M.E."/>
        </authorList>
    </citation>
    <scope>NUCLEOTIDE SEQUENCE</scope>
</reference>
<protein>
    <submittedName>
        <fullName evidence="2">Uncharacterized protein</fullName>
    </submittedName>
</protein>
<name>A0A382PHW1_9ZZZZ</name>
<keyword evidence="1" id="KW-1133">Transmembrane helix</keyword>
<organism evidence="2">
    <name type="scientific">marine metagenome</name>
    <dbReference type="NCBI Taxonomy" id="408172"/>
    <lineage>
        <taxon>unclassified sequences</taxon>
        <taxon>metagenomes</taxon>
        <taxon>ecological metagenomes</taxon>
    </lineage>
</organism>
<dbReference type="EMBL" id="UINC01107136">
    <property type="protein sequence ID" value="SVC72288.1"/>
    <property type="molecule type" value="Genomic_DNA"/>
</dbReference>
<gene>
    <name evidence="2" type="ORF">METZ01_LOCUS325142</name>
</gene>
<dbReference type="AlphaFoldDB" id="A0A382PHW1"/>